<organism evidence="2">
    <name type="scientific">freshwater sediment metagenome</name>
    <dbReference type="NCBI Taxonomy" id="556182"/>
    <lineage>
        <taxon>unclassified sequences</taxon>
        <taxon>metagenomes</taxon>
        <taxon>ecological metagenomes</taxon>
    </lineage>
</organism>
<feature type="transmembrane region" description="Helical" evidence="1">
    <location>
        <begin position="12"/>
        <end position="41"/>
    </location>
</feature>
<gene>
    <name evidence="2" type="ORF">AMST5_03368</name>
</gene>
<evidence type="ECO:0000313" key="2">
    <source>
        <dbReference type="EMBL" id="CAJ0882772.1"/>
    </source>
</evidence>
<keyword evidence="1" id="KW-1133">Transmembrane helix</keyword>
<protein>
    <submittedName>
        <fullName evidence="2">Uncharacterized protein</fullName>
    </submittedName>
</protein>
<name>A0AA48RFB8_9ZZZZ</name>
<sequence length="75" mass="7927">MGQNVTGTRTKFGLAIAASVVIGAFFKLIAFLLFLVAALLIASGKEPQKTEEFLASIPGGDYVIKALARIDGWLS</sequence>
<dbReference type="EMBL" id="OY288114">
    <property type="protein sequence ID" value="CAJ0882772.1"/>
    <property type="molecule type" value="Genomic_DNA"/>
</dbReference>
<keyword evidence="1" id="KW-0472">Membrane</keyword>
<accession>A0AA48RFB8</accession>
<evidence type="ECO:0000256" key="1">
    <source>
        <dbReference type="SAM" id="Phobius"/>
    </source>
</evidence>
<dbReference type="AlphaFoldDB" id="A0AA48RFB8"/>
<proteinExistence type="predicted"/>
<keyword evidence="1" id="KW-0812">Transmembrane</keyword>
<reference evidence="2" key="1">
    <citation type="submission" date="2023-07" db="EMBL/GenBank/DDBJ databases">
        <authorList>
            <person name="Pelsma A.J. K."/>
        </authorList>
    </citation>
    <scope>NUCLEOTIDE SEQUENCE</scope>
</reference>